<sequence>MLSKRLSPSAFYEEEWIDNCRQVILSMDCPNTLGAIDENIILIKRPSHSGSLYYNYKRTFSHSTSPPFVMPTTGCIYASYGHYGHQGMLNIRQG</sequence>
<organism evidence="1 2">
    <name type="scientific">Ditylenchus dipsaci</name>
    <dbReference type="NCBI Taxonomy" id="166011"/>
    <lineage>
        <taxon>Eukaryota</taxon>
        <taxon>Metazoa</taxon>
        <taxon>Ecdysozoa</taxon>
        <taxon>Nematoda</taxon>
        <taxon>Chromadorea</taxon>
        <taxon>Rhabditida</taxon>
        <taxon>Tylenchina</taxon>
        <taxon>Tylenchomorpha</taxon>
        <taxon>Sphaerularioidea</taxon>
        <taxon>Anguinidae</taxon>
        <taxon>Anguininae</taxon>
        <taxon>Ditylenchus</taxon>
    </lineage>
</organism>
<name>A0A915EE97_9BILA</name>
<evidence type="ECO:0000313" key="1">
    <source>
        <dbReference type="Proteomes" id="UP000887574"/>
    </source>
</evidence>
<accession>A0A915EE97</accession>
<reference evidence="2" key="1">
    <citation type="submission" date="2022-11" db="UniProtKB">
        <authorList>
            <consortium name="WormBaseParasite"/>
        </authorList>
    </citation>
    <scope>IDENTIFICATION</scope>
</reference>
<dbReference type="WBParaSite" id="jg5429">
    <property type="protein sequence ID" value="jg5429"/>
    <property type="gene ID" value="jg5429"/>
</dbReference>
<proteinExistence type="predicted"/>
<evidence type="ECO:0000313" key="2">
    <source>
        <dbReference type="WBParaSite" id="jg5429"/>
    </source>
</evidence>
<dbReference type="Proteomes" id="UP000887574">
    <property type="component" value="Unplaced"/>
</dbReference>
<dbReference type="AlphaFoldDB" id="A0A915EE97"/>
<protein>
    <submittedName>
        <fullName evidence="2">Uncharacterized protein</fullName>
    </submittedName>
</protein>
<keyword evidence="1" id="KW-1185">Reference proteome</keyword>